<name>A0A9N7VNF5_PLEPL</name>
<gene>
    <name evidence="2" type="ORF">PLEPLA_LOCUS43983</name>
</gene>
<feature type="compositionally biased region" description="Pro residues" evidence="1">
    <location>
        <begin position="101"/>
        <end position="118"/>
    </location>
</feature>
<proteinExistence type="predicted"/>
<dbReference type="AlphaFoldDB" id="A0A9N7VNF5"/>
<protein>
    <submittedName>
        <fullName evidence="2">Uncharacterized protein</fullName>
    </submittedName>
</protein>
<accession>A0A9N7VNF5</accession>
<keyword evidence="3" id="KW-1185">Reference proteome</keyword>
<organism evidence="2 3">
    <name type="scientific">Pleuronectes platessa</name>
    <name type="common">European plaice</name>
    <dbReference type="NCBI Taxonomy" id="8262"/>
    <lineage>
        <taxon>Eukaryota</taxon>
        <taxon>Metazoa</taxon>
        <taxon>Chordata</taxon>
        <taxon>Craniata</taxon>
        <taxon>Vertebrata</taxon>
        <taxon>Euteleostomi</taxon>
        <taxon>Actinopterygii</taxon>
        <taxon>Neopterygii</taxon>
        <taxon>Teleostei</taxon>
        <taxon>Neoteleostei</taxon>
        <taxon>Acanthomorphata</taxon>
        <taxon>Carangaria</taxon>
        <taxon>Pleuronectiformes</taxon>
        <taxon>Pleuronectoidei</taxon>
        <taxon>Pleuronectidae</taxon>
        <taxon>Pleuronectes</taxon>
    </lineage>
</organism>
<reference evidence="2" key="1">
    <citation type="submission" date="2020-03" db="EMBL/GenBank/DDBJ databases">
        <authorList>
            <person name="Weist P."/>
        </authorList>
    </citation>
    <scope>NUCLEOTIDE SEQUENCE</scope>
</reference>
<dbReference type="EMBL" id="CADEAL010004291">
    <property type="protein sequence ID" value="CAB1456202.1"/>
    <property type="molecule type" value="Genomic_DNA"/>
</dbReference>
<feature type="region of interest" description="Disordered" evidence="1">
    <location>
        <begin position="80"/>
        <end position="133"/>
    </location>
</feature>
<evidence type="ECO:0000313" key="2">
    <source>
        <dbReference type="EMBL" id="CAB1456202.1"/>
    </source>
</evidence>
<evidence type="ECO:0000256" key="1">
    <source>
        <dbReference type="SAM" id="MobiDB-lite"/>
    </source>
</evidence>
<sequence>MEKVAMLDNHTAGWATTYCLCCRGGRDKEGETLTTITAGPGSQPPCAAECPRSPRVAPGGLEMLRRPLLFIPGRPDVKCSPVSGPFRTDRNTSALDGIHGTPPPPPPTRRASPPPRLPLPWTTLSSPSLRITE</sequence>
<dbReference type="Proteomes" id="UP001153269">
    <property type="component" value="Unassembled WGS sequence"/>
</dbReference>
<feature type="compositionally biased region" description="Low complexity" evidence="1">
    <location>
        <begin position="119"/>
        <end position="133"/>
    </location>
</feature>
<evidence type="ECO:0000313" key="3">
    <source>
        <dbReference type="Proteomes" id="UP001153269"/>
    </source>
</evidence>
<comment type="caution">
    <text evidence="2">The sequence shown here is derived from an EMBL/GenBank/DDBJ whole genome shotgun (WGS) entry which is preliminary data.</text>
</comment>